<proteinExistence type="predicted"/>
<accession>A0A917BBK3</accession>
<comment type="caution">
    <text evidence="2">The sequence shown here is derived from an EMBL/GenBank/DDBJ whole genome shotgun (WGS) entry which is preliminary data.</text>
</comment>
<dbReference type="Gene3D" id="1.10.1220.10">
    <property type="entry name" value="Met repressor-like"/>
    <property type="match status" value="1"/>
</dbReference>
<dbReference type="Proteomes" id="UP000598775">
    <property type="component" value="Unassembled WGS sequence"/>
</dbReference>
<dbReference type="Pfam" id="PF22513">
    <property type="entry name" value="FitA-like_RHH"/>
    <property type="match status" value="1"/>
</dbReference>
<dbReference type="GO" id="GO:0006355">
    <property type="term" value="P:regulation of DNA-templated transcription"/>
    <property type="evidence" value="ECO:0007669"/>
    <property type="project" value="InterPro"/>
</dbReference>
<dbReference type="EMBL" id="BMGP01000005">
    <property type="protein sequence ID" value="GGF32722.1"/>
    <property type="molecule type" value="Genomic_DNA"/>
</dbReference>
<evidence type="ECO:0000259" key="1">
    <source>
        <dbReference type="Pfam" id="PF22513"/>
    </source>
</evidence>
<dbReference type="InterPro" id="IPR013321">
    <property type="entry name" value="Arc_rbn_hlx_hlx"/>
</dbReference>
<feature type="domain" description="Antitoxin FitA-like ribbon-helix-helix" evidence="1">
    <location>
        <begin position="2"/>
        <end position="39"/>
    </location>
</feature>
<gene>
    <name evidence="2" type="ORF">GCM10011399_27340</name>
</gene>
<organism evidence="2 3">
    <name type="scientific">Subtercola lobariae</name>
    <dbReference type="NCBI Taxonomy" id="1588641"/>
    <lineage>
        <taxon>Bacteria</taxon>
        <taxon>Bacillati</taxon>
        <taxon>Actinomycetota</taxon>
        <taxon>Actinomycetes</taxon>
        <taxon>Micrococcales</taxon>
        <taxon>Microbacteriaceae</taxon>
        <taxon>Subtercola</taxon>
    </lineage>
</organism>
<dbReference type="InterPro" id="IPR010985">
    <property type="entry name" value="Ribbon_hlx_hlx"/>
</dbReference>
<evidence type="ECO:0000313" key="3">
    <source>
        <dbReference type="Proteomes" id="UP000598775"/>
    </source>
</evidence>
<keyword evidence="3" id="KW-1185">Reference proteome</keyword>
<evidence type="ECO:0000313" key="2">
    <source>
        <dbReference type="EMBL" id="GGF32722.1"/>
    </source>
</evidence>
<sequence length="82" mass="9297">MATVTIRSLEPATIETLKAIAADHGRSMEAEIRAILTETTRRASSQTKRRLGDEIHARFKNIDTTDLAFERNPELARDIFEQ</sequence>
<dbReference type="InterPro" id="IPR053853">
    <property type="entry name" value="FitA-like_RHH"/>
</dbReference>
<dbReference type="AlphaFoldDB" id="A0A917BBK3"/>
<protein>
    <recommendedName>
        <fullName evidence="1">Antitoxin FitA-like ribbon-helix-helix domain-containing protein</fullName>
    </recommendedName>
</protein>
<reference evidence="2 3" key="1">
    <citation type="journal article" date="2014" name="Int. J. Syst. Evol. Microbiol.">
        <title>Complete genome sequence of Corynebacterium casei LMG S-19264T (=DSM 44701T), isolated from a smear-ripened cheese.</title>
        <authorList>
            <consortium name="US DOE Joint Genome Institute (JGI-PGF)"/>
            <person name="Walter F."/>
            <person name="Albersmeier A."/>
            <person name="Kalinowski J."/>
            <person name="Ruckert C."/>
        </authorList>
    </citation>
    <scope>NUCLEOTIDE SEQUENCE [LARGE SCALE GENOMIC DNA]</scope>
    <source>
        <strain evidence="2 3">CGMCC 1.12976</strain>
    </source>
</reference>
<dbReference type="SUPFAM" id="SSF47598">
    <property type="entry name" value="Ribbon-helix-helix"/>
    <property type="match status" value="1"/>
</dbReference>
<dbReference type="RefSeq" id="WP_188679170.1">
    <property type="nucleotide sequence ID" value="NZ_BMGP01000005.1"/>
</dbReference>
<name>A0A917BBK3_9MICO</name>